<dbReference type="PROSITE" id="PS50901">
    <property type="entry name" value="FTSK"/>
    <property type="match status" value="1"/>
</dbReference>
<dbReference type="InterPro" id="IPR027417">
    <property type="entry name" value="P-loop_NTPase"/>
</dbReference>
<comment type="caution">
    <text evidence="6">The sequence shown here is derived from an EMBL/GenBank/DDBJ whole genome shotgun (WGS) entry which is preliminary data.</text>
</comment>
<dbReference type="Gene3D" id="3.40.50.300">
    <property type="entry name" value="P-loop containing nucleotide triphosphate hydrolases"/>
    <property type="match status" value="2"/>
</dbReference>
<protein>
    <submittedName>
        <fullName evidence="6">FtsK/SpoIIIE domain-containing protein</fullName>
    </submittedName>
</protein>
<evidence type="ECO:0000256" key="1">
    <source>
        <dbReference type="ARBA" id="ARBA00022741"/>
    </source>
</evidence>
<evidence type="ECO:0000256" key="2">
    <source>
        <dbReference type="ARBA" id="ARBA00022840"/>
    </source>
</evidence>
<reference evidence="6 7" key="1">
    <citation type="journal article" date="2019" name="Int. J. Syst. Evol. Microbiol.">
        <title>The Global Catalogue of Microorganisms (GCM) 10K type strain sequencing project: providing services to taxonomists for standard genome sequencing and annotation.</title>
        <authorList>
            <consortium name="The Broad Institute Genomics Platform"/>
            <consortium name="The Broad Institute Genome Sequencing Center for Infectious Disease"/>
            <person name="Wu L."/>
            <person name="Ma J."/>
        </authorList>
    </citation>
    <scope>NUCLEOTIDE SEQUENCE [LARGE SCALE GENOMIC DNA]</scope>
    <source>
        <strain evidence="6 7">JCM 11896</strain>
    </source>
</reference>
<evidence type="ECO:0000256" key="4">
    <source>
        <dbReference type="SAM" id="MobiDB-lite"/>
    </source>
</evidence>
<name>A0ABN1YCI6_9PSEU</name>
<dbReference type="PANTHER" id="PTHR22683">
    <property type="entry name" value="SPORULATION PROTEIN RELATED"/>
    <property type="match status" value="1"/>
</dbReference>
<evidence type="ECO:0000256" key="3">
    <source>
        <dbReference type="PROSITE-ProRule" id="PRU00289"/>
    </source>
</evidence>
<dbReference type="Pfam" id="PF01580">
    <property type="entry name" value="FtsK_SpoIIIE"/>
    <property type="match status" value="1"/>
</dbReference>
<keyword evidence="2 3" id="KW-0067">ATP-binding</keyword>
<sequence length="925" mass="98522">MVGRRGRRDRVRAAFDRFHMAASVALGAAEVRRDRAVRAHAETMAELWLRETGYDAAQRDPALRAVLDNPTLAGAVARVAEDRAHAFDGWQGGSPELLSRIVADAAPGPAGEDPRSWPPGAGETEGTGPVPAMWQLGTGSVEGGAPFRVGVPLLDGAHLQITSTPDTREHAESMVETLLLRVLRYFRPGVVGVHVWDVGQLAGALPGLYPLTRTGLLTVHDPTRLEPLLDQLADRIRRVQTRVLAAGYSSLRELAERGDERPEPWLVAVLAGNGTPLPEDQHRQLQRVARGGIAAGVVLVLLDVPVALRNPVESVEFSGTGRGDDPVVARTSLTGPHVVVEPDPALPADLVTDTCHRLADAHEAWRGRLGAFADLLPPVDRRGRANSRDGLYAPVGYEDGIPAGLSLDDHSPHALVGGPSGSGKTNLLLAWISALAARYPPDELELYLLDFKEGVSFAQFAPDPEGNRAGWLPQARLIGVNINTDREFGLALLRHLAETMRVRAEQARRHGATKLAELRDELAERGVTGAAARLPRIVAVIDEFQFLFSGRDAVTAEATALLEDVARRGRSQGVHLVLASQDVSGIEAFWGRPAIFEQFVLRLALPRARRVLALENELPMTIPRWHAVVNHDSGVVHGNQVVRIPEAGGPLVREVQDAAFAAHPPDREPVVFDGARAPSHKALVATLPLDGPPRALLGQYVDVDGTPAAVELGDSPGRNIGVIGPDATVAGPLLCSAADALAGQLVRRDDRTRFVLFPLVSEAVGYAAELAGRMPAPSETVPAADVATRIAALAAEVRARSGDGTGDHPPLVPVLFGADAAESLLSLGGTEELRTVLRHGPAAGVHLLGWWRGAQRLKALLSPPGATVDDLGVWIATGVQGADLGPLVGGPPPEWQPSRGRGLLLDRARRSRPELVILAEWGDDG</sequence>
<evidence type="ECO:0000313" key="6">
    <source>
        <dbReference type="EMBL" id="GAA1402416.1"/>
    </source>
</evidence>
<proteinExistence type="predicted"/>
<dbReference type="InterPro" id="IPR050206">
    <property type="entry name" value="FtsK/SpoIIIE/SftA"/>
</dbReference>
<feature type="domain" description="FtsK" evidence="5">
    <location>
        <begin position="400"/>
        <end position="614"/>
    </location>
</feature>
<feature type="compositionally biased region" description="Low complexity" evidence="4">
    <location>
        <begin position="118"/>
        <end position="130"/>
    </location>
</feature>
<dbReference type="SMART" id="SM00382">
    <property type="entry name" value="AAA"/>
    <property type="match status" value="1"/>
</dbReference>
<feature type="region of interest" description="Disordered" evidence="4">
    <location>
        <begin position="105"/>
        <end position="130"/>
    </location>
</feature>
<evidence type="ECO:0000259" key="5">
    <source>
        <dbReference type="PROSITE" id="PS50901"/>
    </source>
</evidence>
<feature type="binding site" evidence="3">
    <location>
        <begin position="418"/>
        <end position="425"/>
    </location>
    <ligand>
        <name>ATP</name>
        <dbReference type="ChEBI" id="CHEBI:30616"/>
    </ligand>
</feature>
<organism evidence="6 7">
    <name type="scientific">Pseudonocardia kongjuensis</name>
    <dbReference type="NCBI Taxonomy" id="102227"/>
    <lineage>
        <taxon>Bacteria</taxon>
        <taxon>Bacillati</taxon>
        <taxon>Actinomycetota</taxon>
        <taxon>Actinomycetes</taxon>
        <taxon>Pseudonocardiales</taxon>
        <taxon>Pseudonocardiaceae</taxon>
        <taxon>Pseudonocardia</taxon>
    </lineage>
</organism>
<dbReference type="InterPro" id="IPR002543">
    <property type="entry name" value="FtsK_dom"/>
</dbReference>
<dbReference type="EMBL" id="BAAAJK010000053">
    <property type="protein sequence ID" value="GAA1402416.1"/>
    <property type="molecule type" value="Genomic_DNA"/>
</dbReference>
<dbReference type="Proteomes" id="UP001501414">
    <property type="component" value="Unassembled WGS sequence"/>
</dbReference>
<dbReference type="RefSeq" id="WP_344029698.1">
    <property type="nucleotide sequence ID" value="NZ_BAAAJK010000053.1"/>
</dbReference>
<keyword evidence="7" id="KW-1185">Reference proteome</keyword>
<evidence type="ECO:0000313" key="7">
    <source>
        <dbReference type="Proteomes" id="UP001501414"/>
    </source>
</evidence>
<dbReference type="PANTHER" id="PTHR22683:SF41">
    <property type="entry name" value="DNA TRANSLOCASE FTSK"/>
    <property type="match status" value="1"/>
</dbReference>
<keyword evidence="1 3" id="KW-0547">Nucleotide-binding</keyword>
<dbReference type="InterPro" id="IPR003593">
    <property type="entry name" value="AAA+_ATPase"/>
</dbReference>
<gene>
    <name evidence="6" type="ORF">GCM10009613_62330</name>
</gene>
<dbReference type="SUPFAM" id="SSF52540">
    <property type="entry name" value="P-loop containing nucleoside triphosphate hydrolases"/>
    <property type="match status" value="1"/>
</dbReference>
<accession>A0ABN1YCI6</accession>